<organism evidence="13 14">
    <name type="scientific">Clupea harengus</name>
    <name type="common">Atlantic herring</name>
    <dbReference type="NCBI Taxonomy" id="7950"/>
    <lineage>
        <taxon>Eukaryota</taxon>
        <taxon>Metazoa</taxon>
        <taxon>Chordata</taxon>
        <taxon>Craniata</taxon>
        <taxon>Vertebrata</taxon>
        <taxon>Euteleostomi</taxon>
        <taxon>Actinopterygii</taxon>
        <taxon>Neopterygii</taxon>
        <taxon>Teleostei</taxon>
        <taxon>Clupei</taxon>
        <taxon>Clupeiformes</taxon>
        <taxon>Clupeoidei</taxon>
        <taxon>Clupeidae</taxon>
        <taxon>Clupea</taxon>
    </lineage>
</organism>
<evidence type="ECO:0000256" key="10">
    <source>
        <dbReference type="RuleBase" id="RU000688"/>
    </source>
</evidence>
<gene>
    <name evidence="14" type="primary">LOC116221752</name>
</gene>
<evidence type="ECO:0000313" key="13">
    <source>
        <dbReference type="Proteomes" id="UP000515152"/>
    </source>
</evidence>
<name>A0A6P8FQU1_CLUHA</name>
<feature type="domain" description="G-protein coupled receptors family 1 profile" evidence="12">
    <location>
        <begin position="43"/>
        <end position="299"/>
    </location>
</feature>
<dbReference type="InterPro" id="IPR017452">
    <property type="entry name" value="GPCR_Rhodpsn_7TM"/>
</dbReference>
<feature type="transmembrane region" description="Helical" evidence="11">
    <location>
        <begin position="240"/>
        <end position="257"/>
    </location>
</feature>
<evidence type="ECO:0000256" key="9">
    <source>
        <dbReference type="ARBA" id="ARBA00023224"/>
    </source>
</evidence>
<dbReference type="InterPro" id="IPR000276">
    <property type="entry name" value="GPCR_Rhodpsn"/>
</dbReference>
<dbReference type="GO" id="GO:0005886">
    <property type="term" value="C:plasma membrane"/>
    <property type="evidence" value="ECO:0007669"/>
    <property type="project" value="UniProtKB-SubCell"/>
</dbReference>
<keyword evidence="8 10" id="KW-0675">Receptor</keyword>
<evidence type="ECO:0000259" key="12">
    <source>
        <dbReference type="PROSITE" id="PS50262"/>
    </source>
</evidence>
<evidence type="ECO:0000256" key="7">
    <source>
        <dbReference type="ARBA" id="ARBA00023157"/>
    </source>
</evidence>
<dbReference type="GeneID" id="116221752"/>
<evidence type="ECO:0000256" key="4">
    <source>
        <dbReference type="ARBA" id="ARBA00022989"/>
    </source>
</evidence>
<feature type="transmembrane region" description="Helical" evidence="11">
    <location>
        <begin position="198"/>
        <end position="219"/>
    </location>
</feature>
<evidence type="ECO:0000256" key="11">
    <source>
        <dbReference type="SAM" id="Phobius"/>
    </source>
</evidence>
<keyword evidence="13" id="KW-1185">Reference proteome</keyword>
<dbReference type="Proteomes" id="UP000515152">
    <property type="component" value="Chromosome 9"/>
</dbReference>
<dbReference type="KEGG" id="char:116221752"/>
<comment type="subcellular location">
    <subcellularLocation>
        <location evidence="1">Cell membrane</location>
        <topology evidence="1">Multi-pass membrane protein</topology>
    </subcellularLocation>
</comment>
<evidence type="ECO:0000256" key="2">
    <source>
        <dbReference type="ARBA" id="ARBA00022475"/>
    </source>
</evidence>
<evidence type="ECO:0000256" key="6">
    <source>
        <dbReference type="ARBA" id="ARBA00023136"/>
    </source>
</evidence>
<evidence type="ECO:0000256" key="3">
    <source>
        <dbReference type="ARBA" id="ARBA00022692"/>
    </source>
</evidence>
<dbReference type="RefSeq" id="XP_031428749.1">
    <property type="nucleotide sequence ID" value="XM_031572889.1"/>
</dbReference>
<dbReference type="PANTHER" id="PTHR24233">
    <property type="entry name" value="P2Y PURINOCEPTOR-RELATED G-PROTEIN COUPLED RECEPTOR"/>
    <property type="match status" value="1"/>
</dbReference>
<dbReference type="PROSITE" id="PS00237">
    <property type="entry name" value="G_PROTEIN_RECEP_F1_1"/>
    <property type="match status" value="1"/>
</dbReference>
<feature type="transmembrane region" description="Helical" evidence="11">
    <location>
        <begin position="283"/>
        <end position="302"/>
    </location>
</feature>
<keyword evidence="2" id="KW-1003">Cell membrane</keyword>
<reference evidence="14" key="1">
    <citation type="submission" date="2025-08" db="UniProtKB">
        <authorList>
            <consortium name="RefSeq"/>
        </authorList>
    </citation>
    <scope>IDENTIFICATION</scope>
</reference>
<dbReference type="AlphaFoldDB" id="A0A6P8FQU1"/>
<evidence type="ECO:0000313" key="14">
    <source>
        <dbReference type="RefSeq" id="XP_031428749.1"/>
    </source>
</evidence>
<evidence type="ECO:0000256" key="8">
    <source>
        <dbReference type="ARBA" id="ARBA00023170"/>
    </source>
</evidence>
<dbReference type="SUPFAM" id="SSF81321">
    <property type="entry name" value="Family A G protein-coupled receptor-like"/>
    <property type="match status" value="1"/>
</dbReference>
<accession>A0A6P8FQU1</accession>
<dbReference type="PRINTS" id="PR01735">
    <property type="entry name" value="P2Y13PRNCPTR"/>
</dbReference>
<feature type="transmembrane region" description="Helical" evidence="11">
    <location>
        <begin position="100"/>
        <end position="119"/>
    </location>
</feature>
<feature type="transmembrane region" description="Helical" evidence="11">
    <location>
        <begin position="140"/>
        <end position="163"/>
    </location>
</feature>
<dbReference type="OrthoDB" id="6163051at2759"/>
<dbReference type="PANTHER" id="PTHR24233:SF10">
    <property type="entry name" value="P2Y PURINOCEPTOR 13"/>
    <property type="match status" value="1"/>
</dbReference>
<keyword evidence="6 11" id="KW-0472">Membrane</keyword>
<dbReference type="PRINTS" id="PR00237">
    <property type="entry name" value="GPCRRHODOPSN"/>
</dbReference>
<dbReference type="InterPro" id="IPR008109">
    <property type="entry name" value="P2Y13_rcpt"/>
</dbReference>
<dbReference type="Pfam" id="PF00001">
    <property type="entry name" value="7tm_1"/>
    <property type="match status" value="1"/>
</dbReference>
<keyword evidence="9 10" id="KW-0807">Transducer</keyword>
<keyword evidence="4 11" id="KW-1133">Transmembrane helix</keyword>
<comment type="similarity">
    <text evidence="10">Belongs to the G-protein coupled receptor 1 family.</text>
</comment>
<sequence>MNASEYKDNTSAQGQENCNISHSVVDVVLSSLYFLIFVPALVLNVTVMCVLLRLKTKSTFMVYLKNLVAVDLLMTLTVPVKAASELPGAALGLRVFACRFASVIFYTCMNISIILMGIISLDRFFKIVRPCGSMPGQSLLFGRAVSVATWVVLLGGTTLPTMVLTSRAPLDNSPELCMEMKSQAGKDFHKALVWVFNLIFWIILVLNGFFYTCIARTVVQSHRNSRSTNTKGKHKTQAKVFIVLAVFLVCFAPYHIIRIPYTQLQVKNQHSCTWEILKVAKDFSLWLSTTNICLDPLIYFLLCKSFRKKLSDLGILKRFSSSGSGTDEDLTNE</sequence>
<feature type="transmembrane region" description="Helical" evidence="11">
    <location>
        <begin position="32"/>
        <end position="51"/>
    </location>
</feature>
<dbReference type="Gene3D" id="1.20.1070.10">
    <property type="entry name" value="Rhodopsin 7-helix transmembrane proteins"/>
    <property type="match status" value="1"/>
</dbReference>
<keyword evidence="3 10" id="KW-0812">Transmembrane</keyword>
<dbReference type="GO" id="GO:0045028">
    <property type="term" value="F:G protein-coupled purinergic nucleotide receptor activity"/>
    <property type="evidence" value="ECO:0007669"/>
    <property type="project" value="InterPro"/>
</dbReference>
<evidence type="ECO:0000256" key="1">
    <source>
        <dbReference type="ARBA" id="ARBA00004651"/>
    </source>
</evidence>
<protein>
    <submittedName>
        <fullName evidence="14">P2Y purinoceptor 13-like</fullName>
    </submittedName>
</protein>
<evidence type="ECO:0000256" key="5">
    <source>
        <dbReference type="ARBA" id="ARBA00023040"/>
    </source>
</evidence>
<keyword evidence="7" id="KW-1015">Disulfide bond</keyword>
<feature type="transmembrane region" description="Helical" evidence="11">
    <location>
        <begin position="63"/>
        <end position="80"/>
    </location>
</feature>
<proteinExistence type="inferred from homology"/>
<dbReference type="PROSITE" id="PS50262">
    <property type="entry name" value="G_PROTEIN_RECEP_F1_2"/>
    <property type="match status" value="1"/>
</dbReference>
<keyword evidence="5 10" id="KW-0297">G-protein coupled receptor</keyword>